<evidence type="ECO:0000313" key="5">
    <source>
        <dbReference type="EMBL" id="KAK3356001.1"/>
    </source>
</evidence>
<dbReference type="SMART" id="SM00066">
    <property type="entry name" value="GAL4"/>
    <property type="match status" value="1"/>
</dbReference>
<dbReference type="RefSeq" id="XP_062687378.1">
    <property type="nucleotide sequence ID" value="XM_062831228.1"/>
</dbReference>
<evidence type="ECO:0000313" key="6">
    <source>
        <dbReference type="Proteomes" id="UP001278500"/>
    </source>
</evidence>
<dbReference type="CDD" id="cd00067">
    <property type="entry name" value="GAL4"/>
    <property type="match status" value="1"/>
</dbReference>
<dbReference type="InterPro" id="IPR007219">
    <property type="entry name" value="XnlR_reg_dom"/>
</dbReference>
<dbReference type="EMBL" id="JAUEPP010000001">
    <property type="protein sequence ID" value="KAK3356001.1"/>
    <property type="molecule type" value="Genomic_DNA"/>
</dbReference>
<dbReference type="SMART" id="SM00906">
    <property type="entry name" value="Fungal_trans"/>
    <property type="match status" value="1"/>
</dbReference>
<dbReference type="GO" id="GO:0003677">
    <property type="term" value="F:DNA binding"/>
    <property type="evidence" value="ECO:0007669"/>
    <property type="project" value="InterPro"/>
</dbReference>
<reference evidence="5" key="2">
    <citation type="submission" date="2023-06" db="EMBL/GenBank/DDBJ databases">
        <authorList>
            <consortium name="Lawrence Berkeley National Laboratory"/>
            <person name="Haridas S."/>
            <person name="Hensen N."/>
            <person name="Bonometti L."/>
            <person name="Westerberg I."/>
            <person name="Brannstrom I.O."/>
            <person name="Guillou S."/>
            <person name="Cros-Aarteil S."/>
            <person name="Calhoun S."/>
            <person name="Kuo A."/>
            <person name="Mondo S."/>
            <person name="Pangilinan J."/>
            <person name="Riley R."/>
            <person name="Labutti K."/>
            <person name="Andreopoulos B."/>
            <person name="Lipzen A."/>
            <person name="Chen C."/>
            <person name="Yanf M."/>
            <person name="Daum C."/>
            <person name="Ng V."/>
            <person name="Clum A."/>
            <person name="Steindorff A."/>
            <person name="Ohm R."/>
            <person name="Martin F."/>
            <person name="Silar P."/>
            <person name="Natvig D."/>
            <person name="Lalanne C."/>
            <person name="Gautier V."/>
            <person name="Ament-Velasquez S.L."/>
            <person name="Kruys A."/>
            <person name="Hutchinson M.I."/>
            <person name="Powell A.J."/>
            <person name="Barry K."/>
            <person name="Miller A.N."/>
            <person name="Grigoriev I.V."/>
            <person name="Debuchy R."/>
            <person name="Gladieux P."/>
            <person name="Thoren M.H."/>
            <person name="Johannesson H."/>
        </authorList>
    </citation>
    <scope>NUCLEOTIDE SEQUENCE</scope>
    <source>
        <strain evidence="5">CBS 560.94</strain>
    </source>
</reference>
<comment type="caution">
    <text evidence="5">The sequence shown here is derived from an EMBL/GenBank/DDBJ whole genome shotgun (WGS) entry which is preliminary data.</text>
</comment>
<dbReference type="Pfam" id="PF00172">
    <property type="entry name" value="Zn_clus"/>
    <property type="match status" value="1"/>
</dbReference>
<keyword evidence="1" id="KW-0479">Metal-binding</keyword>
<accession>A0AAE0MXJ9</accession>
<evidence type="ECO:0000256" key="1">
    <source>
        <dbReference type="ARBA" id="ARBA00022723"/>
    </source>
</evidence>
<gene>
    <name evidence="5" type="ORF">B0H65DRAFT_65224</name>
</gene>
<evidence type="ECO:0000256" key="2">
    <source>
        <dbReference type="ARBA" id="ARBA00023242"/>
    </source>
</evidence>
<evidence type="ECO:0000259" key="4">
    <source>
        <dbReference type="PROSITE" id="PS50048"/>
    </source>
</evidence>
<sequence>MPPGRPPKRPSEAGDAPLDNGSQPKMKLPRLERSTEDFSSVVKTKLSQYTRTGQACDRCKVRKIRCDASPAGCSHCASQNIECVVTDRVTGRTERRGYTQQLEAENSTLKNHIKNLERVLADNGVEVRPWEGSNANRNPYPPGITLDAMGNPIHDPMSQGEWQQQGSVWVRKSRQGSQSTPGRYTRCSLLESRPTESYLGVTLDSEPLSSIKGTTLSVLGTTIDITSFDAPDMDEPSPTTPIGSPLYNKSVMAFYQSMVRINPPMEHCDLPSRHDAFTYAEWYFLTIYPFMPLVHRPSFMQLLTRIYDEPGFKATVPEMVIVHCLFATIYFQFFIRNREKPEDHAQLNNLSNKHYHWCLSKFFELAVSQTVTAVQALAMLASHTRNFPKPGCSFTIANFAMMKAIELNFHRSNKIPNGGTTLENELRKRVWWSILGIIITLNGRLGRPMPITLEEFDIEFPIAINDEYLGEDGVLDPSKIGHCCYQIGLAGFKAVPLFMEMYSSIYSVRRDPKKYVDVVRELSQAMAKLMNDLPDCLRVEKCQPTDLVFALYTQAISLEFNLCLRHPSVCLEKDPKFCAENTRICEQTARKLLKVVGELLKLKSLDTTWYQLSVYVASMLSILVANWERRHEITHMEIATLRADMALGLEIIAEIGRLVGTGNRLATEISSIYERTIAWIERDMTRKDGLSVDQTIIKQQSASPFQQPLLPFKQPLNSNGMTSSNSVTPNDHRSSVSTNGTGYYDGSATPYQTMSLNDNGANNGVNLAAYDPSGGSAQYLYATATPTSSTATPQTVTAAMDQTSAGTNPLIAFASQATQHVSATGQPGTGAEDWRPQVHPQFATAAVTSSVPNNNPWHDWAAAMADSQERYSASALLTLGSTRPGDVSGAGMVDHSHAHVNGGAGHGPGAGGPEALGVAVSAAAASAVVGGGGGQWPLLLFSDVIGNGNGS</sequence>
<dbReference type="GO" id="GO:0006351">
    <property type="term" value="P:DNA-templated transcription"/>
    <property type="evidence" value="ECO:0007669"/>
    <property type="project" value="InterPro"/>
</dbReference>
<feature type="compositionally biased region" description="Polar residues" evidence="3">
    <location>
        <begin position="717"/>
        <end position="741"/>
    </location>
</feature>
<dbReference type="Pfam" id="PF04082">
    <property type="entry name" value="Fungal_trans"/>
    <property type="match status" value="1"/>
</dbReference>
<dbReference type="GeneID" id="87868382"/>
<dbReference type="InterPro" id="IPR036864">
    <property type="entry name" value="Zn2-C6_fun-type_DNA-bd_sf"/>
</dbReference>
<dbReference type="CDD" id="cd12148">
    <property type="entry name" value="fungal_TF_MHR"/>
    <property type="match status" value="1"/>
</dbReference>
<dbReference type="AlphaFoldDB" id="A0AAE0MXJ9"/>
<dbReference type="Gene3D" id="4.10.240.10">
    <property type="entry name" value="Zn(2)-C6 fungal-type DNA-binding domain"/>
    <property type="match status" value="1"/>
</dbReference>
<dbReference type="InterPro" id="IPR001138">
    <property type="entry name" value="Zn2Cys6_DnaBD"/>
</dbReference>
<dbReference type="GO" id="GO:0000981">
    <property type="term" value="F:DNA-binding transcription factor activity, RNA polymerase II-specific"/>
    <property type="evidence" value="ECO:0007669"/>
    <property type="project" value="InterPro"/>
</dbReference>
<dbReference type="PANTHER" id="PTHR46910:SF4">
    <property type="entry name" value="ZN(2)-C6 FUNGAL-TYPE DOMAIN-CONTAINING PROTEIN"/>
    <property type="match status" value="1"/>
</dbReference>
<dbReference type="PROSITE" id="PS50048">
    <property type="entry name" value="ZN2_CY6_FUNGAL_2"/>
    <property type="match status" value="1"/>
</dbReference>
<dbReference type="SUPFAM" id="SSF57701">
    <property type="entry name" value="Zn2/Cys6 DNA-binding domain"/>
    <property type="match status" value="1"/>
</dbReference>
<feature type="region of interest" description="Disordered" evidence="3">
    <location>
        <begin position="708"/>
        <end position="743"/>
    </location>
</feature>
<dbReference type="PROSITE" id="PS00463">
    <property type="entry name" value="ZN2_CY6_FUNGAL_1"/>
    <property type="match status" value="1"/>
</dbReference>
<organism evidence="5 6">
    <name type="scientific">Neurospora tetraspora</name>
    <dbReference type="NCBI Taxonomy" id="94610"/>
    <lineage>
        <taxon>Eukaryota</taxon>
        <taxon>Fungi</taxon>
        <taxon>Dikarya</taxon>
        <taxon>Ascomycota</taxon>
        <taxon>Pezizomycotina</taxon>
        <taxon>Sordariomycetes</taxon>
        <taxon>Sordariomycetidae</taxon>
        <taxon>Sordariales</taxon>
        <taxon>Sordariaceae</taxon>
        <taxon>Neurospora</taxon>
    </lineage>
</organism>
<feature type="region of interest" description="Disordered" evidence="3">
    <location>
        <begin position="1"/>
        <end position="36"/>
    </location>
</feature>
<name>A0AAE0MXJ9_9PEZI</name>
<evidence type="ECO:0000256" key="3">
    <source>
        <dbReference type="SAM" id="MobiDB-lite"/>
    </source>
</evidence>
<dbReference type="InterPro" id="IPR050987">
    <property type="entry name" value="AtrR-like"/>
</dbReference>
<dbReference type="GO" id="GO:0008270">
    <property type="term" value="F:zinc ion binding"/>
    <property type="evidence" value="ECO:0007669"/>
    <property type="project" value="InterPro"/>
</dbReference>
<keyword evidence="6" id="KW-1185">Reference proteome</keyword>
<dbReference type="Proteomes" id="UP001278500">
    <property type="component" value="Unassembled WGS sequence"/>
</dbReference>
<reference evidence="5" key="1">
    <citation type="journal article" date="2023" name="Mol. Phylogenet. Evol.">
        <title>Genome-scale phylogeny and comparative genomics of the fungal order Sordariales.</title>
        <authorList>
            <person name="Hensen N."/>
            <person name="Bonometti L."/>
            <person name="Westerberg I."/>
            <person name="Brannstrom I.O."/>
            <person name="Guillou S."/>
            <person name="Cros-Aarteil S."/>
            <person name="Calhoun S."/>
            <person name="Haridas S."/>
            <person name="Kuo A."/>
            <person name="Mondo S."/>
            <person name="Pangilinan J."/>
            <person name="Riley R."/>
            <person name="LaButti K."/>
            <person name="Andreopoulos B."/>
            <person name="Lipzen A."/>
            <person name="Chen C."/>
            <person name="Yan M."/>
            <person name="Daum C."/>
            <person name="Ng V."/>
            <person name="Clum A."/>
            <person name="Steindorff A."/>
            <person name="Ohm R.A."/>
            <person name="Martin F."/>
            <person name="Silar P."/>
            <person name="Natvig D.O."/>
            <person name="Lalanne C."/>
            <person name="Gautier V."/>
            <person name="Ament-Velasquez S.L."/>
            <person name="Kruys A."/>
            <person name="Hutchinson M.I."/>
            <person name="Powell A.J."/>
            <person name="Barry K."/>
            <person name="Miller A.N."/>
            <person name="Grigoriev I.V."/>
            <person name="Debuchy R."/>
            <person name="Gladieux P."/>
            <person name="Hiltunen Thoren M."/>
            <person name="Johannesson H."/>
        </authorList>
    </citation>
    <scope>NUCLEOTIDE SEQUENCE</scope>
    <source>
        <strain evidence="5">CBS 560.94</strain>
    </source>
</reference>
<feature type="domain" description="Zn(2)-C6 fungal-type" evidence="4">
    <location>
        <begin position="55"/>
        <end position="85"/>
    </location>
</feature>
<protein>
    <recommendedName>
        <fullName evidence="4">Zn(2)-C6 fungal-type domain-containing protein</fullName>
    </recommendedName>
</protein>
<dbReference type="PANTHER" id="PTHR46910">
    <property type="entry name" value="TRANSCRIPTION FACTOR PDR1"/>
    <property type="match status" value="1"/>
</dbReference>
<proteinExistence type="predicted"/>
<keyword evidence="2" id="KW-0539">Nucleus</keyword>